<keyword evidence="1" id="KW-0378">Hydrolase</keyword>
<dbReference type="InterPro" id="IPR023801">
    <property type="entry name" value="His_deacetylse_dom"/>
</dbReference>
<name>A0ABP1ACB7_9BRYO</name>
<dbReference type="EMBL" id="OZ023712">
    <property type="protein sequence ID" value="CAK9860113.1"/>
    <property type="molecule type" value="Genomic_DNA"/>
</dbReference>
<sequence length="353" mass="39813">MARRDQEEDEVKRKRRIDNSTLYSPVSNDKDPIIYSSAYNIAFLGLERLHPFDSSKWGRIKRFLVEDGLLDHKRVVEPVEATKEDLLVVHTEGYLESLKHSFTVAVITEVPPLAFLPNFILQQKVLRPFRKQVGGTVLSAKLAKDKGWAINLGGGFHHCCSNEGGGFCAYADITLTIQFAFSQLGISRHDMVMIIDLDAHQGNGHEHDFMNNKSIYILDMYNTDIYPRARPSYPFLDMYEKQIIQIQFSSYTTTEKYLDLLSLALEKAAQNFEPDLLIYNAGTDILDGDPLGRLLVSPDGVKQRDEMVFKFSREKNCPIVMLTSGGYMKTSARVIADSIGNLATKGLIHLPSS</sequence>
<dbReference type="InterPro" id="IPR037138">
    <property type="entry name" value="His_deacetylse_dom_sf"/>
</dbReference>
<feature type="domain" description="Histone deacetylase" evidence="2">
    <location>
        <begin position="50"/>
        <end position="337"/>
    </location>
</feature>
<dbReference type="SUPFAM" id="SSF52768">
    <property type="entry name" value="Arginase/deacetylase"/>
    <property type="match status" value="1"/>
</dbReference>
<dbReference type="InterPro" id="IPR000286">
    <property type="entry name" value="HDACs"/>
</dbReference>
<dbReference type="InterPro" id="IPR044150">
    <property type="entry name" value="HDAC_classIV"/>
</dbReference>
<dbReference type="InterPro" id="IPR023696">
    <property type="entry name" value="Ureohydrolase_dom_sf"/>
</dbReference>
<protein>
    <recommendedName>
        <fullName evidence="2">Histone deacetylase domain-containing protein</fullName>
    </recommendedName>
</protein>
<keyword evidence="4" id="KW-1185">Reference proteome</keyword>
<dbReference type="Pfam" id="PF00850">
    <property type="entry name" value="Hist_deacetyl"/>
    <property type="match status" value="1"/>
</dbReference>
<accession>A0ABP1ACB7</accession>
<dbReference type="Gene3D" id="3.40.800.20">
    <property type="entry name" value="Histone deacetylase domain"/>
    <property type="match status" value="1"/>
</dbReference>
<dbReference type="PRINTS" id="PR01270">
    <property type="entry name" value="HDASUPER"/>
</dbReference>
<gene>
    <name evidence="3" type="ORF">CSSPJE1EN2_LOCUS3108</name>
</gene>
<reference evidence="3" key="1">
    <citation type="submission" date="2024-03" db="EMBL/GenBank/DDBJ databases">
        <authorList>
            <consortium name="ELIXIR-Norway"/>
            <consortium name="Elixir Norway"/>
        </authorList>
    </citation>
    <scope>NUCLEOTIDE SEQUENCE</scope>
</reference>
<dbReference type="PANTHER" id="PTHR10625:SF23">
    <property type="entry name" value="HISTONE DEACETYLASE 11"/>
    <property type="match status" value="1"/>
</dbReference>
<organism evidence="3 4">
    <name type="scientific">Sphagnum jensenii</name>
    <dbReference type="NCBI Taxonomy" id="128206"/>
    <lineage>
        <taxon>Eukaryota</taxon>
        <taxon>Viridiplantae</taxon>
        <taxon>Streptophyta</taxon>
        <taxon>Embryophyta</taxon>
        <taxon>Bryophyta</taxon>
        <taxon>Sphagnophytina</taxon>
        <taxon>Sphagnopsida</taxon>
        <taxon>Sphagnales</taxon>
        <taxon>Sphagnaceae</taxon>
        <taxon>Sphagnum</taxon>
    </lineage>
</organism>
<evidence type="ECO:0000256" key="1">
    <source>
        <dbReference type="ARBA" id="ARBA00022801"/>
    </source>
</evidence>
<evidence type="ECO:0000259" key="2">
    <source>
        <dbReference type="Pfam" id="PF00850"/>
    </source>
</evidence>
<proteinExistence type="predicted"/>
<evidence type="ECO:0000313" key="4">
    <source>
        <dbReference type="Proteomes" id="UP001497522"/>
    </source>
</evidence>
<dbReference type="CDD" id="cd09993">
    <property type="entry name" value="HDAC_classIV"/>
    <property type="match status" value="1"/>
</dbReference>
<dbReference type="PANTHER" id="PTHR10625">
    <property type="entry name" value="HISTONE DEACETYLASE HDAC1-RELATED"/>
    <property type="match status" value="1"/>
</dbReference>
<dbReference type="Proteomes" id="UP001497522">
    <property type="component" value="Chromosome 11"/>
</dbReference>
<evidence type="ECO:0000313" key="3">
    <source>
        <dbReference type="EMBL" id="CAK9860113.1"/>
    </source>
</evidence>